<dbReference type="PIRSF" id="PIRSF002161">
    <property type="entry name" value="Ribosomal_L5"/>
    <property type="match status" value="1"/>
</dbReference>
<comment type="caution">
    <text evidence="8">The sequence shown here is derived from an EMBL/GenBank/DDBJ whole genome shotgun (WGS) entry which is preliminary data.</text>
</comment>
<dbReference type="HAMAP" id="MF_01333_B">
    <property type="entry name" value="Ribosomal_uL5_B"/>
    <property type="match status" value="1"/>
</dbReference>
<keyword evidence="4" id="KW-0820">tRNA-binding</keyword>
<protein>
    <recommendedName>
        <fullName evidence="4">Large ribosomal subunit protein uL5</fullName>
    </recommendedName>
</protein>
<keyword evidence="3 4" id="KW-0687">Ribonucleoprotein</keyword>
<dbReference type="InterPro" id="IPR022803">
    <property type="entry name" value="Ribosomal_uL5_dom_sf"/>
</dbReference>
<dbReference type="InterPro" id="IPR031309">
    <property type="entry name" value="Ribosomal_uL5_C"/>
</dbReference>
<organism evidence="8 9">
    <name type="scientific">Luteolibacter algae</name>
    <dbReference type="NCBI Taxonomy" id="454151"/>
    <lineage>
        <taxon>Bacteria</taxon>
        <taxon>Pseudomonadati</taxon>
        <taxon>Verrucomicrobiota</taxon>
        <taxon>Verrucomicrobiia</taxon>
        <taxon>Verrucomicrobiales</taxon>
        <taxon>Verrucomicrobiaceae</taxon>
        <taxon>Luteolibacter</taxon>
    </lineage>
</organism>
<dbReference type="PANTHER" id="PTHR11994">
    <property type="entry name" value="60S RIBOSOMAL PROTEIN L11-RELATED"/>
    <property type="match status" value="1"/>
</dbReference>
<evidence type="ECO:0000256" key="1">
    <source>
        <dbReference type="ARBA" id="ARBA00008553"/>
    </source>
</evidence>
<evidence type="ECO:0000256" key="5">
    <source>
        <dbReference type="RuleBase" id="RU003930"/>
    </source>
</evidence>
<gene>
    <name evidence="4 8" type="primary">rplE</name>
    <name evidence="8" type="ORF">ACFSSA_01155</name>
</gene>
<evidence type="ECO:0000259" key="6">
    <source>
        <dbReference type="Pfam" id="PF00281"/>
    </source>
</evidence>
<keyword evidence="2 4" id="KW-0689">Ribosomal protein</keyword>
<reference evidence="9" key="1">
    <citation type="journal article" date="2019" name="Int. J. Syst. Evol. Microbiol.">
        <title>The Global Catalogue of Microorganisms (GCM) 10K type strain sequencing project: providing services to taxonomists for standard genome sequencing and annotation.</title>
        <authorList>
            <consortium name="The Broad Institute Genomics Platform"/>
            <consortium name="The Broad Institute Genome Sequencing Center for Infectious Disease"/>
            <person name="Wu L."/>
            <person name="Ma J."/>
        </authorList>
    </citation>
    <scope>NUCLEOTIDE SEQUENCE [LARGE SCALE GENOMIC DNA]</scope>
    <source>
        <strain evidence="9">CGMCC 4.7106</strain>
    </source>
</reference>
<evidence type="ECO:0000313" key="9">
    <source>
        <dbReference type="Proteomes" id="UP001597375"/>
    </source>
</evidence>
<feature type="domain" description="Large ribosomal subunit protein uL5 C-terminal" evidence="7">
    <location>
        <begin position="86"/>
        <end position="179"/>
    </location>
</feature>
<dbReference type="GO" id="GO:0005840">
    <property type="term" value="C:ribosome"/>
    <property type="evidence" value="ECO:0007669"/>
    <property type="project" value="UniProtKB-KW"/>
</dbReference>
<comment type="similarity">
    <text evidence="1 4 5">Belongs to the universal ribosomal protein uL5 family.</text>
</comment>
<name>A0ABW5D431_9BACT</name>
<comment type="function">
    <text evidence="4">This is 1 of the proteins that bind and probably mediate the attachment of the 5S RNA into the large ribosomal subunit, where it forms part of the central protuberance. In the 70S ribosome it contacts protein S13 of the 30S subunit (bridge B1b), connecting the 2 subunits; this bridge is implicated in subunit movement. Contacts the P site tRNA; the 5S rRNA and some of its associated proteins might help stabilize positioning of ribosome-bound tRNAs.</text>
</comment>
<evidence type="ECO:0000259" key="7">
    <source>
        <dbReference type="Pfam" id="PF00673"/>
    </source>
</evidence>
<evidence type="ECO:0000256" key="4">
    <source>
        <dbReference type="HAMAP-Rule" id="MF_01333"/>
    </source>
</evidence>
<dbReference type="Pfam" id="PF00673">
    <property type="entry name" value="Ribosomal_L5_C"/>
    <property type="match status" value="1"/>
</dbReference>
<accession>A0ABW5D431</accession>
<feature type="domain" description="Large ribosomal subunit protein uL5 N-terminal" evidence="6">
    <location>
        <begin position="26"/>
        <end position="82"/>
    </location>
</feature>
<comment type="subunit">
    <text evidence="4">Part of the 50S ribosomal subunit; part of the 5S rRNA/L5/L18/L25 subcomplex. Contacts the 5S rRNA and the P site tRNA. Forms a bridge to the 30S subunit in the 70S ribosome.</text>
</comment>
<dbReference type="InterPro" id="IPR031310">
    <property type="entry name" value="Ribosomal_uL5_N"/>
</dbReference>
<proteinExistence type="inferred from homology"/>
<sequence length="195" mass="21618">MSKPALQQYYTDKVVPALTKKLGYSNPHQVPQLEKIVVTSCMGKAPDRKVAVDDAVVEISKITGQKPSITFSKKAVANFKLREGEPLGARVTLRGARMWEFLHRFINVTAPNIRDFRGISAKSFDGRGNYACGISDQTIFPEIEIDQVKRQIGFDLIFVTSANTDNEGRELLIALGMPYRDIKKEEGAEAELASA</sequence>
<evidence type="ECO:0000256" key="2">
    <source>
        <dbReference type="ARBA" id="ARBA00022980"/>
    </source>
</evidence>
<keyword evidence="4" id="KW-0694">RNA-binding</keyword>
<dbReference type="RefSeq" id="WP_386817931.1">
    <property type="nucleotide sequence ID" value="NZ_JBHUIT010000001.1"/>
</dbReference>
<dbReference type="Gene3D" id="3.30.1440.10">
    <property type="match status" value="1"/>
</dbReference>
<evidence type="ECO:0000256" key="3">
    <source>
        <dbReference type="ARBA" id="ARBA00023274"/>
    </source>
</evidence>
<dbReference type="NCBIfam" id="NF000585">
    <property type="entry name" value="PRK00010.1"/>
    <property type="match status" value="1"/>
</dbReference>
<keyword evidence="9" id="KW-1185">Reference proteome</keyword>
<dbReference type="InterPro" id="IPR002132">
    <property type="entry name" value="Ribosomal_uL5"/>
</dbReference>
<evidence type="ECO:0000313" key="8">
    <source>
        <dbReference type="EMBL" id="MFD2255270.1"/>
    </source>
</evidence>
<dbReference type="Proteomes" id="UP001597375">
    <property type="component" value="Unassembled WGS sequence"/>
</dbReference>
<keyword evidence="4" id="KW-0699">rRNA-binding</keyword>
<dbReference type="InterPro" id="IPR020930">
    <property type="entry name" value="Ribosomal_uL5_bac-type"/>
</dbReference>
<dbReference type="Pfam" id="PF00281">
    <property type="entry name" value="Ribosomal_L5"/>
    <property type="match status" value="1"/>
</dbReference>
<dbReference type="EMBL" id="JBHUIT010000001">
    <property type="protein sequence ID" value="MFD2255270.1"/>
    <property type="molecule type" value="Genomic_DNA"/>
</dbReference>
<dbReference type="SUPFAM" id="SSF55282">
    <property type="entry name" value="RL5-like"/>
    <property type="match status" value="1"/>
</dbReference>